<dbReference type="InterPro" id="IPR012941">
    <property type="entry name" value="Phe_hydrox_C_dim_dom"/>
</dbReference>
<dbReference type="InterPro" id="IPR036249">
    <property type="entry name" value="Thioredoxin-like_sf"/>
</dbReference>
<dbReference type="CDD" id="cd02979">
    <property type="entry name" value="PHOX_C"/>
    <property type="match status" value="1"/>
</dbReference>
<reference evidence="8" key="2">
    <citation type="submission" date="2015-01" db="EMBL/GenBank/DDBJ databases">
        <title>Evolutionary Origins and Diversification of the Mycorrhizal Mutualists.</title>
        <authorList>
            <consortium name="DOE Joint Genome Institute"/>
            <consortium name="Mycorrhizal Genomics Consortium"/>
            <person name="Kohler A."/>
            <person name="Kuo A."/>
            <person name="Nagy L.G."/>
            <person name="Floudas D."/>
            <person name="Copeland A."/>
            <person name="Barry K.W."/>
            <person name="Cichocki N."/>
            <person name="Veneault-Fourrey C."/>
            <person name="LaButti K."/>
            <person name="Lindquist E.A."/>
            <person name="Lipzen A."/>
            <person name="Lundell T."/>
            <person name="Morin E."/>
            <person name="Murat C."/>
            <person name="Riley R."/>
            <person name="Ohm R."/>
            <person name="Sun H."/>
            <person name="Tunlid A."/>
            <person name="Henrissat B."/>
            <person name="Grigoriev I.V."/>
            <person name="Hibbett D.S."/>
            <person name="Martin F."/>
        </authorList>
    </citation>
    <scope>NUCLEOTIDE SEQUENCE [LARGE SCALE GENOMIC DNA]</scope>
    <source>
        <strain evidence="8">F 1598</strain>
    </source>
</reference>
<evidence type="ECO:0000259" key="5">
    <source>
        <dbReference type="Pfam" id="PF01494"/>
    </source>
</evidence>
<dbReference type="AlphaFoldDB" id="A0A0C3B7J3"/>
<gene>
    <name evidence="7" type="ORF">PILCRDRAFT_820589</name>
</gene>
<organism evidence="7 8">
    <name type="scientific">Piloderma croceum (strain F 1598)</name>
    <dbReference type="NCBI Taxonomy" id="765440"/>
    <lineage>
        <taxon>Eukaryota</taxon>
        <taxon>Fungi</taxon>
        <taxon>Dikarya</taxon>
        <taxon>Basidiomycota</taxon>
        <taxon>Agaricomycotina</taxon>
        <taxon>Agaricomycetes</taxon>
        <taxon>Agaricomycetidae</taxon>
        <taxon>Atheliales</taxon>
        <taxon>Atheliaceae</taxon>
        <taxon>Piloderma</taxon>
    </lineage>
</organism>
<dbReference type="GO" id="GO:0071949">
    <property type="term" value="F:FAD binding"/>
    <property type="evidence" value="ECO:0007669"/>
    <property type="project" value="InterPro"/>
</dbReference>
<dbReference type="PRINTS" id="PR00420">
    <property type="entry name" value="RNGMNOXGNASE"/>
</dbReference>
<dbReference type="PANTHER" id="PTHR43004">
    <property type="entry name" value="TRK SYSTEM POTASSIUM UPTAKE PROTEIN"/>
    <property type="match status" value="1"/>
</dbReference>
<evidence type="ECO:0008006" key="9">
    <source>
        <dbReference type="Google" id="ProtNLM"/>
    </source>
</evidence>
<dbReference type="InterPro" id="IPR038220">
    <property type="entry name" value="PHOX_C_sf"/>
</dbReference>
<evidence type="ECO:0000256" key="3">
    <source>
        <dbReference type="ARBA" id="ARBA00022827"/>
    </source>
</evidence>
<evidence type="ECO:0000313" key="8">
    <source>
        <dbReference type="Proteomes" id="UP000054166"/>
    </source>
</evidence>
<feature type="domain" description="FAD-binding" evidence="5">
    <location>
        <begin position="5"/>
        <end position="141"/>
    </location>
</feature>
<evidence type="ECO:0000256" key="4">
    <source>
        <dbReference type="ARBA" id="ARBA00023002"/>
    </source>
</evidence>
<dbReference type="InterPro" id="IPR036188">
    <property type="entry name" value="FAD/NAD-bd_sf"/>
</dbReference>
<keyword evidence="8" id="KW-1185">Reference proteome</keyword>
<comment type="similarity">
    <text evidence="1">Belongs to the PheA/TfdB FAD monooxygenase family.</text>
</comment>
<dbReference type="Pfam" id="PF07976">
    <property type="entry name" value="Phe_hydrox_dim"/>
    <property type="match status" value="1"/>
</dbReference>
<keyword evidence="4" id="KW-0560">Oxidoreductase</keyword>
<dbReference type="SUPFAM" id="SSF51905">
    <property type="entry name" value="FAD/NAD(P)-binding domain"/>
    <property type="match status" value="1"/>
</dbReference>
<keyword evidence="2" id="KW-0285">Flavoprotein</keyword>
<dbReference type="GO" id="GO:0016709">
    <property type="term" value="F:oxidoreductase activity, acting on paired donors, with incorporation or reduction of molecular oxygen, NAD(P)H as one donor, and incorporation of one atom of oxygen"/>
    <property type="evidence" value="ECO:0007669"/>
    <property type="project" value="UniProtKB-ARBA"/>
</dbReference>
<keyword evidence="3" id="KW-0274">FAD</keyword>
<dbReference type="SUPFAM" id="SSF54373">
    <property type="entry name" value="FAD-linked reductases, C-terminal domain"/>
    <property type="match status" value="1"/>
</dbReference>
<feature type="domain" description="FAD-binding" evidence="5">
    <location>
        <begin position="188"/>
        <end position="404"/>
    </location>
</feature>
<dbReference type="OrthoDB" id="1716816at2759"/>
<name>A0A0C3B7J3_PILCF</name>
<dbReference type="InterPro" id="IPR050641">
    <property type="entry name" value="RIFMO-like"/>
</dbReference>
<dbReference type="Proteomes" id="UP000054166">
    <property type="component" value="Unassembled WGS sequence"/>
</dbReference>
<dbReference type="Gene3D" id="3.50.50.60">
    <property type="entry name" value="FAD/NAD(P)-binding domain"/>
    <property type="match status" value="1"/>
</dbReference>
<evidence type="ECO:0000259" key="6">
    <source>
        <dbReference type="Pfam" id="PF07976"/>
    </source>
</evidence>
<evidence type="ECO:0000256" key="2">
    <source>
        <dbReference type="ARBA" id="ARBA00022630"/>
    </source>
</evidence>
<accession>A0A0C3B7J3</accession>
<evidence type="ECO:0000256" key="1">
    <source>
        <dbReference type="ARBA" id="ARBA00007801"/>
    </source>
</evidence>
<reference evidence="7 8" key="1">
    <citation type="submission" date="2014-04" db="EMBL/GenBank/DDBJ databases">
        <authorList>
            <consortium name="DOE Joint Genome Institute"/>
            <person name="Kuo A."/>
            <person name="Tarkka M."/>
            <person name="Buscot F."/>
            <person name="Kohler A."/>
            <person name="Nagy L.G."/>
            <person name="Floudas D."/>
            <person name="Copeland A."/>
            <person name="Barry K.W."/>
            <person name="Cichocki N."/>
            <person name="Veneault-Fourrey C."/>
            <person name="LaButti K."/>
            <person name="Lindquist E.A."/>
            <person name="Lipzen A."/>
            <person name="Lundell T."/>
            <person name="Morin E."/>
            <person name="Murat C."/>
            <person name="Sun H."/>
            <person name="Tunlid A."/>
            <person name="Henrissat B."/>
            <person name="Grigoriev I.V."/>
            <person name="Hibbett D.S."/>
            <person name="Martin F."/>
            <person name="Nordberg H.P."/>
            <person name="Cantor M.N."/>
            <person name="Hua S.X."/>
        </authorList>
    </citation>
    <scope>NUCLEOTIDE SEQUENCE [LARGE SCALE GENOMIC DNA]</scope>
    <source>
        <strain evidence="7 8">F 1598</strain>
    </source>
</reference>
<dbReference type="Gene3D" id="3.30.9.10">
    <property type="entry name" value="D-Amino Acid Oxidase, subunit A, domain 2"/>
    <property type="match status" value="1"/>
</dbReference>
<proteinExistence type="inferred from homology"/>
<protein>
    <recommendedName>
        <fullName evidence="9">FAD-binding domain-containing protein</fullName>
    </recommendedName>
</protein>
<dbReference type="InParanoid" id="A0A0C3B7J3"/>
<evidence type="ECO:0000313" key="7">
    <source>
        <dbReference type="EMBL" id="KIM82208.1"/>
    </source>
</evidence>
<feature type="domain" description="Phenol hydroxylase-like C-terminal dimerisation" evidence="6">
    <location>
        <begin position="445"/>
        <end position="640"/>
    </location>
</feature>
<dbReference type="EMBL" id="KN832995">
    <property type="protein sequence ID" value="KIM82208.1"/>
    <property type="molecule type" value="Genomic_DNA"/>
</dbReference>
<dbReference type="HOGENOM" id="CLU_009665_9_2_1"/>
<dbReference type="Gene3D" id="3.40.30.20">
    <property type="match status" value="1"/>
</dbReference>
<dbReference type="Pfam" id="PF01494">
    <property type="entry name" value="FAD_binding_3"/>
    <property type="match status" value="2"/>
</dbReference>
<dbReference type="SUPFAM" id="SSF52833">
    <property type="entry name" value="Thioredoxin-like"/>
    <property type="match status" value="1"/>
</dbReference>
<sequence length="644" mass="71194">MAEAKTDVLIIGAGPAGLMLANWLSKTGVSARIIDRRPTKITVGHADGFQCRTIEVFQSFGIAHRVIAEGNELTEVVFYNPDDNGNLVRTARIPDTEPGTSRFRHVVLSQARVERFLLDNMKINNGLIVERAVEPQSLSIDNAVIDCLDAYPVTVIVRHLPQDNVSEDEAAITGGPESGLYRSNMFADDAEDAIPQNRQQAGQTETIRAKYVVGCDGARSWTRKQIGYELEGENSSAYWGVMDARILTNFPDIRLKVAIHSASSGSILIIPRERDLVRFYIQMGTIEPGQQIDRHALTHTSIIEKAKAIMAPYTLECPEIEWWSVYVIGQRLCKQVSLCDRVFIAGDAFHTHSPKAGQGMNVSMMDSYNLGWKLSAVIKGVADRCLLDTYRSERVEVAQQLIDFDRKFSGLFSGKPAVAEQAGISVKDFRNLWLKSGKWTSGTAIQYAPSLLVAASSAEKELLAANIHIGSHFESQIVVCIADAHPVHLGDRLISDGRWRLILFAGKLTQQAQRSRYEKLCAELVSTRSPIKQYHVGQDVDSFIEVLTVVSSERSAIDMTEYPDITRPACGPHGYRKYNTIFADEVSYHDGGGQAYQGYGVDAEGPGAAVLIRPDQHVADILPFDACVSRLSAFFTPFIRQVCQ</sequence>
<dbReference type="PANTHER" id="PTHR43004:SF20">
    <property type="entry name" value="2-MONOOXYGENASE, PUTATIVE (AFU_ORTHOLOGUE AFUA_1G13660)-RELATED"/>
    <property type="match status" value="1"/>
</dbReference>
<dbReference type="InterPro" id="IPR002938">
    <property type="entry name" value="FAD-bd"/>
</dbReference>
<dbReference type="STRING" id="765440.A0A0C3B7J3"/>